<feature type="region of interest" description="Disordered" evidence="3">
    <location>
        <begin position="143"/>
        <end position="302"/>
    </location>
</feature>
<dbReference type="PANTHER" id="PTHR43861:SF1">
    <property type="entry name" value="TRANS-ACONITATE 2-METHYLTRANSFERASE"/>
    <property type="match status" value="1"/>
</dbReference>
<evidence type="ECO:0000256" key="3">
    <source>
        <dbReference type="SAM" id="MobiDB-lite"/>
    </source>
</evidence>
<dbReference type="Proteomes" id="UP001516023">
    <property type="component" value="Unassembled WGS sequence"/>
</dbReference>
<dbReference type="SUPFAM" id="SSF53335">
    <property type="entry name" value="S-adenosyl-L-methionine-dependent methyltransferases"/>
    <property type="match status" value="1"/>
</dbReference>
<dbReference type="PANTHER" id="PTHR43861">
    <property type="entry name" value="TRANS-ACONITATE 2-METHYLTRANSFERASE-RELATED"/>
    <property type="match status" value="1"/>
</dbReference>
<feature type="compositionally biased region" description="Polar residues" evidence="3">
    <location>
        <begin position="20"/>
        <end position="41"/>
    </location>
</feature>
<dbReference type="Pfam" id="PF13649">
    <property type="entry name" value="Methyltransf_25"/>
    <property type="match status" value="1"/>
</dbReference>
<dbReference type="Gene3D" id="3.40.50.150">
    <property type="entry name" value="Vaccinia Virus protein VP39"/>
    <property type="match status" value="1"/>
</dbReference>
<dbReference type="GO" id="GO:0032259">
    <property type="term" value="P:methylation"/>
    <property type="evidence" value="ECO:0007669"/>
    <property type="project" value="UniProtKB-KW"/>
</dbReference>
<evidence type="ECO:0000313" key="6">
    <source>
        <dbReference type="Proteomes" id="UP001516023"/>
    </source>
</evidence>
<accession>A0ABD3P7G7</accession>
<sequence>MPISDELAALRALGTVRATSTALSSKESSTNYVFTTPQQQEVQRKLKSQREKAAREEAEMYLRKHNAGGLEDLLYRKLRELKARKRAGARASWKKKSDGASNEEGSEKAEEEDEDTMAVEMLPEHLVKALKAKYETENATEALNRALKEEEEGRGTYLSDVMASLDEEGAADDNAAEAEADVDDATDEVDGDEKKKDDEDLVTSGERVAHESVAEELVPTDAANEETVVDNNDPVTELADSATNLDDQEEPEETAPTSEPDSVALPTEPKGSEEVTEEEPIPEKLEVPVETGSANDEPVEEVRSKIEHLSIGDDAESTLFNQEPNGTEVPLVAADNDQVGKDHSGSGDVVIKTEITSIQEYNDSNVDVITSEAMTLSKEEQIQQTKLFYNTHSKQFVSIIDAGGETLSPSNHRNVFLDFLQMRQQDKATADSAATATFQIVDLGCGHGRDTKYFASLGHHVLAIDYAISMLDHAKTSIVPHHAHFLNMDMRMCNDLLVDDSIDGIWANASLLHLPKLEMRQILDGLYAKIKVGGVLYISLKVGESNHVGEAGEVFEADSRYQHNIEEVGAPVTLSSDGTTCKLYSYYTEKEVADMFEDMCWDVLEMEKHDHDRAMNVYVTHSWLNVFATKREK</sequence>
<feature type="region of interest" description="Disordered" evidence="3">
    <location>
        <begin position="20"/>
        <end position="52"/>
    </location>
</feature>
<dbReference type="EMBL" id="JABMIG020000244">
    <property type="protein sequence ID" value="KAL3784090.1"/>
    <property type="molecule type" value="Genomic_DNA"/>
</dbReference>
<reference evidence="5 6" key="1">
    <citation type="journal article" date="2020" name="G3 (Bethesda)">
        <title>Improved Reference Genome for Cyclotella cryptica CCMP332, a Model for Cell Wall Morphogenesis, Salinity Adaptation, and Lipid Production in Diatoms (Bacillariophyta).</title>
        <authorList>
            <person name="Roberts W.R."/>
            <person name="Downey K.M."/>
            <person name="Ruck E.C."/>
            <person name="Traller J.C."/>
            <person name="Alverson A.J."/>
        </authorList>
    </citation>
    <scope>NUCLEOTIDE SEQUENCE [LARGE SCALE GENOMIC DNA]</scope>
    <source>
        <strain evidence="5 6">CCMP332</strain>
    </source>
</reference>
<evidence type="ECO:0000313" key="5">
    <source>
        <dbReference type="EMBL" id="KAL3784090.1"/>
    </source>
</evidence>
<evidence type="ECO:0000256" key="2">
    <source>
        <dbReference type="ARBA" id="ARBA00022679"/>
    </source>
</evidence>
<gene>
    <name evidence="5" type="ORF">HJC23_012279</name>
</gene>
<feature type="compositionally biased region" description="Basic residues" evidence="3">
    <location>
        <begin position="84"/>
        <end position="94"/>
    </location>
</feature>
<feature type="compositionally biased region" description="Basic and acidic residues" evidence="3">
    <location>
        <begin position="42"/>
        <end position="52"/>
    </location>
</feature>
<dbReference type="AlphaFoldDB" id="A0ABD3P7G7"/>
<name>A0ABD3P7G7_9STRA</name>
<evidence type="ECO:0000256" key="1">
    <source>
        <dbReference type="ARBA" id="ARBA00022603"/>
    </source>
</evidence>
<keyword evidence="6" id="KW-1185">Reference proteome</keyword>
<keyword evidence="2" id="KW-0808">Transferase</keyword>
<evidence type="ECO:0000259" key="4">
    <source>
        <dbReference type="Pfam" id="PF13649"/>
    </source>
</evidence>
<feature type="compositionally biased region" description="Acidic residues" evidence="3">
    <location>
        <begin position="165"/>
        <end position="191"/>
    </location>
</feature>
<dbReference type="InterPro" id="IPR041698">
    <property type="entry name" value="Methyltransf_25"/>
</dbReference>
<protein>
    <recommendedName>
        <fullName evidence="4">Methyltransferase domain-containing protein</fullName>
    </recommendedName>
</protein>
<dbReference type="GO" id="GO:0008168">
    <property type="term" value="F:methyltransferase activity"/>
    <property type="evidence" value="ECO:0007669"/>
    <property type="project" value="UniProtKB-KW"/>
</dbReference>
<dbReference type="InterPro" id="IPR029063">
    <property type="entry name" value="SAM-dependent_MTases_sf"/>
</dbReference>
<proteinExistence type="predicted"/>
<dbReference type="CDD" id="cd02440">
    <property type="entry name" value="AdoMet_MTases"/>
    <property type="match status" value="1"/>
</dbReference>
<organism evidence="5 6">
    <name type="scientific">Cyclotella cryptica</name>
    <dbReference type="NCBI Taxonomy" id="29204"/>
    <lineage>
        <taxon>Eukaryota</taxon>
        <taxon>Sar</taxon>
        <taxon>Stramenopiles</taxon>
        <taxon>Ochrophyta</taxon>
        <taxon>Bacillariophyta</taxon>
        <taxon>Coscinodiscophyceae</taxon>
        <taxon>Thalassiosirophycidae</taxon>
        <taxon>Stephanodiscales</taxon>
        <taxon>Stephanodiscaceae</taxon>
        <taxon>Cyclotella</taxon>
    </lineage>
</organism>
<keyword evidence="1" id="KW-0489">Methyltransferase</keyword>
<comment type="caution">
    <text evidence="5">The sequence shown here is derived from an EMBL/GenBank/DDBJ whole genome shotgun (WGS) entry which is preliminary data.</text>
</comment>
<feature type="domain" description="Methyltransferase" evidence="4">
    <location>
        <begin position="440"/>
        <end position="534"/>
    </location>
</feature>
<feature type="region of interest" description="Disordered" evidence="3">
    <location>
        <begin position="84"/>
        <end position="118"/>
    </location>
</feature>